<gene>
    <name evidence="2" type="ORF">BE17_17800</name>
</gene>
<proteinExistence type="predicted"/>
<sequence length="297" mass="31579">MHARDLVPLSALALAALTLGVGCPEEPSRPTGAAATTGAAPAAPAASAEKPGAASQAPQVTGQAAAPASPPTPEGKGTIKGVVKFTGKPVEMKVPTARKDAPFCQDKEVAYNAVIVNDGKLKDTFVRIAVGGVQGSWKAPDTHAVVDQKDCMYEPRIQGVVADQQVDIKNSDRTLHNVHTYKGSETLFNQAQPRGGDPLTKTWKDGIIKLTCDIHPWMRGFVVVTDHPFFTVSGDDGSFTIEKVPAGKYKLEAWHPRYGLKTAEVSVADDKPAQVTFTYAGTEPEPAENKDELKGLW</sequence>
<accession>A0A150RXB1</accession>
<evidence type="ECO:0000313" key="2">
    <source>
        <dbReference type="EMBL" id="KYF84756.1"/>
    </source>
</evidence>
<protein>
    <recommendedName>
        <fullName evidence="4">ER membrane protein complex subunit 7 beta-sandwich domain-containing protein</fullName>
    </recommendedName>
</protein>
<dbReference type="Proteomes" id="UP000075635">
    <property type="component" value="Unassembled WGS sequence"/>
</dbReference>
<dbReference type="InterPro" id="IPR013784">
    <property type="entry name" value="Carb-bd-like_fold"/>
</dbReference>
<dbReference type="EMBL" id="JEMB01001855">
    <property type="protein sequence ID" value="KYF84756.1"/>
    <property type="molecule type" value="Genomic_DNA"/>
</dbReference>
<evidence type="ECO:0000256" key="1">
    <source>
        <dbReference type="SAM" id="MobiDB-lite"/>
    </source>
</evidence>
<comment type="caution">
    <text evidence="2">The sequence shown here is derived from an EMBL/GenBank/DDBJ whole genome shotgun (WGS) entry which is preliminary data.</text>
</comment>
<evidence type="ECO:0000313" key="3">
    <source>
        <dbReference type="Proteomes" id="UP000075635"/>
    </source>
</evidence>
<evidence type="ECO:0008006" key="4">
    <source>
        <dbReference type="Google" id="ProtNLM"/>
    </source>
</evidence>
<dbReference type="SUPFAM" id="SSF49503">
    <property type="entry name" value="Cupredoxins"/>
    <property type="match status" value="1"/>
</dbReference>
<feature type="compositionally biased region" description="Low complexity" evidence="1">
    <location>
        <begin position="29"/>
        <end position="57"/>
    </location>
</feature>
<dbReference type="Pfam" id="PF13620">
    <property type="entry name" value="CarboxypepD_reg"/>
    <property type="match status" value="1"/>
</dbReference>
<name>A0A150RXB1_SORCE</name>
<dbReference type="PROSITE" id="PS51257">
    <property type="entry name" value="PROKAR_LIPOPROTEIN"/>
    <property type="match status" value="1"/>
</dbReference>
<dbReference type="InterPro" id="IPR008972">
    <property type="entry name" value="Cupredoxin"/>
</dbReference>
<dbReference type="Gene3D" id="2.60.40.420">
    <property type="entry name" value="Cupredoxins - blue copper proteins"/>
    <property type="match status" value="1"/>
</dbReference>
<feature type="region of interest" description="Disordered" evidence="1">
    <location>
        <begin position="25"/>
        <end position="80"/>
    </location>
</feature>
<dbReference type="AlphaFoldDB" id="A0A150RXB1"/>
<reference evidence="2 3" key="1">
    <citation type="submission" date="2014-02" db="EMBL/GenBank/DDBJ databases">
        <title>The small core and large imbalanced accessory genome model reveals a collaborative survival strategy of Sorangium cellulosum strains in nature.</title>
        <authorList>
            <person name="Han K."/>
            <person name="Peng R."/>
            <person name="Blom J."/>
            <person name="Li Y.-Z."/>
        </authorList>
    </citation>
    <scope>NUCLEOTIDE SEQUENCE [LARGE SCALE GENOMIC DNA]</scope>
    <source>
        <strain evidence="2 3">So0011-07</strain>
    </source>
</reference>
<dbReference type="GO" id="GO:0030246">
    <property type="term" value="F:carbohydrate binding"/>
    <property type="evidence" value="ECO:0007669"/>
    <property type="project" value="InterPro"/>
</dbReference>
<dbReference type="Gene3D" id="2.60.40.1120">
    <property type="entry name" value="Carboxypeptidase-like, regulatory domain"/>
    <property type="match status" value="1"/>
</dbReference>
<dbReference type="SUPFAM" id="SSF49452">
    <property type="entry name" value="Starch-binding domain-like"/>
    <property type="match status" value="1"/>
</dbReference>
<organism evidence="2 3">
    <name type="scientific">Sorangium cellulosum</name>
    <name type="common">Polyangium cellulosum</name>
    <dbReference type="NCBI Taxonomy" id="56"/>
    <lineage>
        <taxon>Bacteria</taxon>
        <taxon>Pseudomonadati</taxon>
        <taxon>Myxococcota</taxon>
        <taxon>Polyangia</taxon>
        <taxon>Polyangiales</taxon>
        <taxon>Polyangiaceae</taxon>
        <taxon>Sorangium</taxon>
    </lineage>
</organism>